<name>A0A6J7II73_9ZZZZ</name>
<sequence>MVSETSPKRPRVNRSVATRSSFVRVVRVPSTRSGPSTPAAVGANGRVTGVGAGTGAVPVRVTVLLAPSWVSEPV</sequence>
<dbReference type="AlphaFoldDB" id="A0A6J7II73"/>
<organism evidence="1">
    <name type="scientific">freshwater metagenome</name>
    <dbReference type="NCBI Taxonomy" id="449393"/>
    <lineage>
        <taxon>unclassified sequences</taxon>
        <taxon>metagenomes</taxon>
        <taxon>ecological metagenomes</taxon>
    </lineage>
</organism>
<protein>
    <submittedName>
        <fullName evidence="1">Unannotated protein</fullName>
    </submittedName>
</protein>
<evidence type="ECO:0000313" key="1">
    <source>
        <dbReference type="EMBL" id="CAB4930888.1"/>
    </source>
</evidence>
<reference evidence="1" key="1">
    <citation type="submission" date="2020-05" db="EMBL/GenBank/DDBJ databases">
        <authorList>
            <person name="Chiriac C."/>
            <person name="Salcher M."/>
            <person name="Ghai R."/>
            <person name="Kavagutti S V."/>
        </authorList>
    </citation>
    <scope>NUCLEOTIDE SEQUENCE</scope>
</reference>
<gene>
    <name evidence="1" type="ORF">UFOPK3609_01927</name>
</gene>
<dbReference type="EMBL" id="CAFBMQ010000367">
    <property type="protein sequence ID" value="CAB4930888.1"/>
    <property type="molecule type" value="Genomic_DNA"/>
</dbReference>
<proteinExistence type="predicted"/>
<accession>A0A6J7II73</accession>